<reference evidence="3" key="1">
    <citation type="journal article" date="2019" name="Int. J. Syst. Evol. Microbiol.">
        <title>The Global Catalogue of Microorganisms (GCM) 10K type strain sequencing project: providing services to taxonomists for standard genome sequencing and annotation.</title>
        <authorList>
            <consortium name="The Broad Institute Genomics Platform"/>
            <consortium name="The Broad Institute Genome Sequencing Center for Infectious Disease"/>
            <person name="Wu L."/>
            <person name="Ma J."/>
        </authorList>
    </citation>
    <scope>NUCLEOTIDE SEQUENCE [LARGE SCALE GENOMIC DNA]</scope>
    <source>
        <strain evidence="3">JCM 17630</strain>
    </source>
</reference>
<name>A0ABP8C1E3_9FLAO</name>
<evidence type="ECO:0000259" key="1">
    <source>
        <dbReference type="Pfam" id="PF13649"/>
    </source>
</evidence>
<evidence type="ECO:0000313" key="3">
    <source>
        <dbReference type="Proteomes" id="UP001501496"/>
    </source>
</evidence>
<accession>A0ABP8C1E3</accession>
<evidence type="ECO:0000313" key="2">
    <source>
        <dbReference type="EMBL" id="GAA4231931.1"/>
    </source>
</evidence>
<sequence length="239" mass="27831">MNSFSKEFEEEVFKGWSQSPIYLTKAERYIFTKYLNNQSKTLEAGTGGGRISFSLEEDLEFTNIVAFDLVAKLIEHCKSTGLKRKSKIEFSQADVSNLEVYKSEQFKNILYTGQVLCMVPEKVLDEAVTEAYKLGQNDSTFIFSFMDWDSRWYNSILSILINSSRLVKFQKIQKYYLPEVNDTNGINKNFFNKKGYSILWAKKNKVKKKLIDKGFKIEAFHSEKEFSKKGKVMFFVCKK</sequence>
<organism evidence="2 3">
    <name type="scientific">Postechiella marina</name>
    <dbReference type="NCBI Taxonomy" id="943941"/>
    <lineage>
        <taxon>Bacteria</taxon>
        <taxon>Pseudomonadati</taxon>
        <taxon>Bacteroidota</taxon>
        <taxon>Flavobacteriia</taxon>
        <taxon>Flavobacteriales</taxon>
        <taxon>Flavobacteriaceae</taxon>
        <taxon>Postechiella</taxon>
    </lineage>
</organism>
<dbReference type="Pfam" id="PF13649">
    <property type="entry name" value="Methyltransf_25"/>
    <property type="match status" value="1"/>
</dbReference>
<dbReference type="InterPro" id="IPR041698">
    <property type="entry name" value="Methyltransf_25"/>
</dbReference>
<gene>
    <name evidence="2" type="ORF">GCM10022291_05470</name>
</gene>
<dbReference type="InterPro" id="IPR029063">
    <property type="entry name" value="SAM-dependent_MTases_sf"/>
</dbReference>
<keyword evidence="3" id="KW-1185">Reference proteome</keyword>
<feature type="domain" description="Methyltransferase" evidence="1">
    <location>
        <begin position="42"/>
        <end position="134"/>
    </location>
</feature>
<dbReference type="EMBL" id="BAABCA010000001">
    <property type="protein sequence ID" value="GAA4231931.1"/>
    <property type="molecule type" value="Genomic_DNA"/>
</dbReference>
<dbReference type="SUPFAM" id="SSF53335">
    <property type="entry name" value="S-adenosyl-L-methionine-dependent methyltransferases"/>
    <property type="match status" value="1"/>
</dbReference>
<comment type="caution">
    <text evidence="2">The sequence shown here is derived from an EMBL/GenBank/DDBJ whole genome shotgun (WGS) entry which is preliminary data.</text>
</comment>
<dbReference type="CDD" id="cd02440">
    <property type="entry name" value="AdoMet_MTases"/>
    <property type="match status" value="1"/>
</dbReference>
<dbReference type="Gene3D" id="3.40.50.150">
    <property type="entry name" value="Vaccinia Virus protein VP39"/>
    <property type="match status" value="1"/>
</dbReference>
<proteinExistence type="predicted"/>
<dbReference type="RefSeq" id="WP_344786535.1">
    <property type="nucleotide sequence ID" value="NZ_BAABCA010000001.1"/>
</dbReference>
<dbReference type="Proteomes" id="UP001501496">
    <property type="component" value="Unassembled WGS sequence"/>
</dbReference>
<protein>
    <recommendedName>
        <fullName evidence="1">Methyltransferase domain-containing protein</fullName>
    </recommendedName>
</protein>